<evidence type="ECO:0000256" key="1">
    <source>
        <dbReference type="SAM" id="MobiDB-lite"/>
    </source>
</evidence>
<keyword evidence="2" id="KW-0812">Transmembrane</keyword>
<keyword evidence="2" id="KW-0472">Membrane</keyword>
<evidence type="ECO:0000259" key="3">
    <source>
        <dbReference type="Pfam" id="PF14018"/>
    </source>
</evidence>
<feature type="region of interest" description="Disordered" evidence="1">
    <location>
        <begin position="1"/>
        <end position="28"/>
    </location>
</feature>
<gene>
    <name evidence="4" type="ORF">NBG84_34715</name>
</gene>
<sequence>MVDIQPNADSGRTASIPAEGAVAPHPADAPMASRSIGLTMKRRGPVAVWLGLPLITLGIYQLVWYYKILSELQEFDRRRILSPTGSLLVLLLLGWTVIAPLISFHNAGKTIANAQRAAGLPVTCSPAASSFMAFLFGLNIWYMQRQLNLVIDAYPGATPGTEVALVA</sequence>
<dbReference type="EMBL" id="JAMQAW010000070">
    <property type="protein sequence ID" value="MCM2393370.1"/>
    <property type="molecule type" value="Genomic_DNA"/>
</dbReference>
<dbReference type="InterPro" id="IPR025328">
    <property type="entry name" value="DUF4234"/>
</dbReference>
<feature type="transmembrane region" description="Helical" evidence="2">
    <location>
        <begin position="87"/>
        <end position="105"/>
    </location>
</feature>
<dbReference type="Proteomes" id="UP001431429">
    <property type="component" value="Unassembled WGS sequence"/>
</dbReference>
<evidence type="ECO:0000313" key="4">
    <source>
        <dbReference type="EMBL" id="MCM2393370.1"/>
    </source>
</evidence>
<feature type="domain" description="DUF4234" evidence="3">
    <location>
        <begin position="45"/>
        <end position="112"/>
    </location>
</feature>
<evidence type="ECO:0000256" key="2">
    <source>
        <dbReference type="SAM" id="Phobius"/>
    </source>
</evidence>
<feature type="transmembrane region" description="Helical" evidence="2">
    <location>
        <begin position="117"/>
        <end position="142"/>
    </location>
</feature>
<evidence type="ECO:0000313" key="5">
    <source>
        <dbReference type="Proteomes" id="UP001431429"/>
    </source>
</evidence>
<accession>A0ABT0V0F1</accession>
<feature type="transmembrane region" description="Helical" evidence="2">
    <location>
        <begin position="46"/>
        <end position="66"/>
    </location>
</feature>
<comment type="caution">
    <text evidence="4">The sequence shown here is derived from an EMBL/GenBank/DDBJ whole genome shotgun (WGS) entry which is preliminary data.</text>
</comment>
<keyword evidence="2" id="KW-1133">Transmembrane helix</keyword>
<keyword evidence="5" id="KW-1185">Reference proteome</keyword>
<organism evidence="4 5">
    <name type="scientific">Streptomyces albipurpureus</name>
    <dbReference type="NCBI Taxonomy" id="2897419"/>
    <lineage>
        <taxon>Bacteria</taxon>
        <taxon>Bacillati</taxon>
        <taxon>Actinomycetota</taxon>
        <taxon>Actinomycetes</taxon>
        <taxon>Kitasatosporales</taxon>
        <taxon>Streptomycetaceae</taxon>
        <taxon>Streptomyces</taxon>
    </lineage>
</organism>
<protein>
    <submittedName>
        <fullName evidence="4">DUF4234 domain-containing protein</fullName>
    </submittedName>
</protein>
<name>A0ABT0V0F1_9ACTN</name>
<reference evidence="4" key="1">
    <citation type="submission" date="2022-06" db="EMBL/GenBank/DDBJ databases">
        <title>Genome public.</title>
        <authorList>
            <person name="Sun Q."/>
        </authorList>
    </citation>
    <scope>NUCLEOTIDE SEQUENCE</scope>
    <source>
        <strain evidence="4">CWNU-1</strain>
    </source>
</reference>
<dbReference type="Pfam" id="PF14018">
    <property type="entry name" value="DUF4234"/>
    <property type="match status" value="1"/>
</dbReference>
<proteinExistence type="predicted"/>